<dbReference type="GO" id="GO:0003676">
    <property type="term" value="F:nucleic acid binding"/>
    <property type="evidence" value="ECO:0007669"/>
    <property type="project" value="InterPro"/>
</dbReference>
<accession>A0A1W2DH07</accession>
<dbReference type="InterPro" id="IPR025948">
    <property type="entry name" value="HTH-like_dom"/>
</dbReference>
<dbReference type="Gene3D" id="3.30.420.10">
    <property type="entry name" value="Ribonuclease H-like superfamily/Ribonuclease H"/>
    <property type="match status" value="1"/>
</dbReference>
<dbReference type="InterPro" id="IPR036397">
    <property type="entry name" value="RNaseH_sf"/>
</dbReference>
<dbReference type="InterPro" id="IPR001584">
    <property type="entry name" value="Integrase_cat-core"/>
</dbReference>
<dbReference type="GO" id="GO:0015074">
    <property type="term" value="P:DNA integration"/>
    <property type="evidence" value="ECO:0007669"/>
    <property type="project" value="InterPro"/>
</dbReference>
<gene>
    <name evidence="3" type="ORF">SAMN06296429_1192</name>
</gene>
<proteinExistence type="predicted"/>
<evidence type="ECO:0000313" key="4">
    <source>
        <dbReference type="Proteomes" id="UP000192634"/>
    </source>
</evidence>
<name>A0A1W2DH07_9MICO</name>
<dbReference type="PROSITE" id="PS50994">
    <property type="entry name" value="INTEGRASE"/>
    <property type="match status" value="1"/>
</dbReference>
<dbReference type="Pfam" id="PF13276">
    <property type="entry name" value="HTH_21"/>
    <property type="match status" value="1"/>
</dbReference>
<feature type="domain" description="Integrase catalytic" evidence="2">
    <location>
        <begin position="80"/>
        <end position="190"/>
    </location>
</feature>
<dbReference type="EMBL" id="FWXN01000019">
    <property type="protein sequence ID" value="SMC96218.1"/>
    <property type="molecule type" value="Genomic_DNA"/>
</dbReference>
<protein>
    <submittedName>
        <fullName evidence="3">HTH-like domain-containing protein</fullName>
    </submittedName>
</protein>
<organism evidence="3 4">
    <name type="scientific">Janibacter indicus</name>
    <dbReference type="NCBI Taxonomy" id="857417"/>
    <lineage>
        <taxon>Bacteria</taxon>
        <taxon>Bacillati</taxon>
        <taxon>Actinomycetota</taxon>
        <taxon>Actinomycetes</taxon>
        <taxon>Micrococcales</taxon>
        <taxon>Intrasporangiaceae</taxon>
        <taxon>Janibacter</taxon>
    </lineage>
</organism>
<dbReference type="InterPro" id="IPR012337">
    <property type="entry name" value="RNaseH-like_sf"/>
</dbReference>
<dbReference type="PANTHER" id="PTHR46889:SF4">
    <property type="entry name" value="TRANSPOSASE INSO FOR INSERTION SEQUENCE ELEMENT IS911B-RELATED"/>
    <property type="match status" value="1"/>
</dbReference>
<reference evidence="3 4" key="1">
    <citation type="submission" date="2017-04" db="EMBL/GenBank/DDBJ databases">
        <authorList>
            <person name="Afonso C.L."/>
            <person name="Miller P.J."/>
            <person name="Scott M.A."/>
            <person name="Spackman E."/>
            <person name="Goraichik I."/>
            <person name="Dimitrov K.M."/>
            <person name="Suarez D.L."/>
            <person name="Swayne D.E."/>
        </authorList>
    </citation>
    <scope>NUCLEOTIDE SEQUENCE [LARGE SCALE GENOMIC DNA]</scope>
    <source>
        <strain evidence="3 4">CGMCC 1.12511</strain>
    </source>
</reference>
<evidence type="ECO:0000313" key="3">
    <source>
        <dbReference type="EMBL" id="SMC96218.1"/>
    </source>
</evidence>
<dbReference type="AlphaFoldDB" id="A0A1W2DH07"/>
<dbReference type="InterPro" id="IPR048020">
    <property type="entry name" value="Transpos_IS3"/>
</dbReference>
<evidence type="ECO:0000259" key="2">
    <source>
        <dbReference type="PROSITE" id="PS50994"/>
    </source>
</evidence>
<sequence length="190" mass="21513">MLDERLVALHEENMGVYGTRKMWKAINRAHPHDPVARCTVERRMRALGLSGVPNARSTRTTRPAPPGVHEPRDRLERDFTAAAPDQRWVADITYVATWAGFVYVAFVMDLFARRVVGWRVSRSLRTDLALDALEHAIWTRSRDQRDLSKLVHHSDKGAQYLAIRSTERLAESGIEASVGSTGDSYDCEQN</sequence>
<comment type="function">
    <text evidence="1">Involved in the transposition of the insertion sequence.</text>
</comment>
<dbReference type="PANTHER" id="PTHR46889">
    <property type="entry name" value="TRANSPOSASE INSF FOR INSERTION SEQUENCE IS3B-RELATED"/>
    <property type="match status" value="1"/>
</dbReference>
<dbReference type="NCBIfam" id="NF033516">
    <property type="entry name" value="transpos_IS3"/>
    <property type="match status" value="1"/>
</dbReference>
<dbReference type="Proteomes" id="UP000192634">
    <property type="component" value="Unassembled WGS sequence"/>
</dbReference>
<dbReference type="InterPro" id="IPR050900">
    <property type="entry name" value="Transposase_IS3/IS150/IS904"/>
</dbReference>
<dbReference type="SUPFAM" id="SSF53098">
    <property type="entry name" value="Ribonuclease H-like"/>
    <property type="match status" value="1"/>
</dbReference>
<evidence type="ECO:0000256" key="1">
    <source>
        <dbReference type="ARBA" id="ARBA00002286"/>
    </source>
</evidence>
<dbReference type="Pfam" id="PF00665">
    <property type="entry name" value="rve"/>
    <property type="match status" value="1"/>
</dbReference>